<dbReference type="Proteomes" id="UP000703269">
    <property type="component" value="Unassembled WGS sequence"/>
</dbReference>
<evidence type="ECO:0000313" key="2">
    <source>
        <dbReference type="Proteomes" id="UP000703269"/>
    </source>
</evidence>
<keyword evidence="2" id="KW-1185">Reference proteome</keyword>
<dbReference type="AlphaFoldDB" id="A0A9P3GPA8"/>
<protein>
    <submittedName>
        <fullName evidence="1">Uncharacterized protein</fullName>
    </submittedName>
</protein>
<reference evidence="1 2" key="1">
    <citation type="submission" date="2021-08" db="EMBL/GenBank/DDBJ databases">
        <title>Draft Genome Sequence of Phanerochaete sordida strain YK-624.</title>
        <authorList>
            <person name="Mori T."/>
            <person name="Dohra H."/>
            <person name="Suzuki T."/>
            <person name="Kawagishi H."/>
            <person name="Hirai H."/>
        </authorList>
    </citation>
    <scope>NUCLEOTIDE SEQUENCE [LARGE SCALE GENOMIC DNA]</scope>
    <source>
        <strain evidence="1 2">YK-624</strain>
    </source>
</reference>
<gene>
    <name evidence="1" type="ORF">PsYK624_154770</name>
</gene>
<accession>A0A9P3GPA8</accession>
<name>A0A9P3GPA8_9APHY</name>
<dbReference type="EMBL" id="BPQB01000104">
    <property type="protein sequence ID" value="GJE99227.1"/>
    <property type="molecule type" value="Genomic_DNA"/>
</dbReference>
<proteinExistence type="predicted"/>
<evidence type="ECO:0000313" key="1">
    <source>
        <dbReference type="EMBL" id="GJE99227.1"/>
    </source>
</evidence>
<organism evidence="1 2">
    <name type="scientific">Phanerochaete sordida</name>
    <dbReference type="NCBI Taxonomy" id="48140"/>
    <lineage>
        <taxon>Eukaryota</taxon>
        <taxon>Fungi</taxon>
        <taxon>Dikarya</taxon>
        <taxon>Basidiomycota</taxon>
        <taxon>Agaricomycotina</taxon>
        <taxon>Agaricomycetes</taxon>
        <taxon>Polyporales</taxon>
        <taxon>Phanerochaetaceae</taxon>
        <taxon>Phanerochaete</taxon>
    </lineage>
</organism>
<sequence length="211" mass="23594">MAVTANIALFSTLRIYALWQGSPARWPFSVAVLVLGLVPVGTNIYGWTQTSFEYVRLPVLSSCEEWTDLTDNVGNLRLPHEVLRHRVRRARACPHVGEVAEPVPGDAQAWPPRVCVCSLASRWNAVLYSAPRDERPRAPHLRERPEPGRRLRERLRTISTAAPRTALHAQPAPARRAARRRGERRAAPLALLAALPRPDGFPREYRGAARG</sequence>
<comment type="caution">
    <text evidence="1">The sequence shown here is derived from an EMBL/GenBank/DDBJ whole genome shotgun (WGS) entry which is preliminary data.</text>
</comment>